<gene>
    <name evidence="7" type="ORF">H2204_011636</name>
</gene>
<comment type="similarity">
    <text evidence="2">Belongs to the MSOX/MTOX family.</text>
</comment>
<reference evidence="7" key="1">
    <citation type="submission" date="2022-10" db="EMBL/GenBank/DDBJ databases">
        <title>Culturing micro-colonial fungi from biological soil crusts in the Mojave desert and describing Neophaeococcomyces mojavensis, and introducing the new genera and species Taxawa tesnikishii.</title>
        <authorList>
            <person name="Kurbessoian T."/>
            <person name="Stajich J.E."/>
        </authorList>
    </citation>
    <scope>NUCLEOTIDE SEQUENCE</scope>
    <source>
        <strain evidence="7">TK_35</strain>
    </source>
</reference>
<proteinExistence type="inferred from homology"/>
<feature type="domain" description="FAD dependent oxidoreductase" evidence="6">
    <location>
        <begin position="20"/>
        <end position="404"/>
    </location>
</feature>
<keyword evidence="5" id="KW-0560">Oxidoreductase</keyword>
<organism evidence="7 8">
    <name type="scientific">Knufia peltigerae</name>
    <dbReference type="NCBI Taxonomy" id="1002370"/>
    <lineage>
        <taxon>Eukaryota</taxon>
        <taxon>Fungi</taxon>
        <taxon>Dikarya</taxon>
        <taxon>Ascomycota</taxon>
        <taxon>Pezizomycotina</taxon>
        <taxon>Eurotiomycetes</taxon>
        <taxon>Chaetothyriomycetidae</taxon>
        <taxon>Chaetothyriales</taxon>
        <taxon>Trichomeriaceae</taxon>
        <taxon>Knufia</taxon>
    </lineage>
</organism>
<dbReference type="PANTHER" id="PTHR10961:SF46">
    <property type="entry name" value="PEROXISOMAL SARCOSINE OXIDASE"/>
    <property type="match status" value="1"/>
</dbReference>
<dbReference type="PANTHER" id="PTHR10961">
    <property type="entry name" value="PEROXISOMAL SARCOSINE OXIDASE"/>
    <property type="match status" value="1"/>
</dbReference>
<dbReference type="InterPro" id="IPR036188">
    <property type="entry name" value="FAD/NAD-bd_sf"/>
</dbReference>
<evidence type="ECO:0000256" key="1">
    <source>
        <dbReference type="ARBA" id="ARBA00001974"/>
    </source>
</evidence>
<comment type="cofactor">
    <cofactor evidence="1">
        <name>FAD</name>
        <dbReference type="ChEBI" id="CHEBI:57692"/>
    </cofactor>
</comment>
<accession>A0AA39CT28</accession>
<sequence>MTMQHQQHHHHHHDLNPSSIIIVGAGVFGASTALHLSRRYPSYGITVFDRSPFPSPRAASTDISKIVRAAYSDLNYCRLAARSHDIWRNDRLLNKFYHEAGMLSIRPYKGGARAMLENFKRLGINEDAKVVTPEEVKTMFNGVFERANFNKVEEFLWEPNAGWAEAANALAAIMQAAVDNGVSYVSNAVSKLIVVEGRCCQGVELTDGSKHYASKVLLCAGADTARILAESAPQDPGLHAGPRFVAGAIIEAKVKLTSEQLERYKATPAVLWDADPARGETMPPTPDGYLKFIRDIPLANTLVHAASKTRISVAPPNAEGTEWTARENIPEVLQDEMTTVIGGIFGPDAAQELIPQHLRLCWEPLAPDESWFVTPHPRCENLYIATAGSGHAWKFLPVLGEFTVRMMLDPKGWEDDEFAKSWAWDRELIDSPDEDVIPRRQLADMR</sequence>
<dbReference type="Gene3D" id="3.30.9.10">
    <property type="entry name" value="D-Amino Acid Oxidase, subunit A, domain 2"/>
    <property type="match status" value="1"/>
</dbReference>
<evidence type="ECO:0000259" key="6">
    <source>
        <dbReference type="Pfam" id="PF01266"/>
    </source>
</evidence>
<protein>
    <recommendedName>
        <fullName evidence="6">FAD dependent oxidoreductase domain-containing protein</fullName>
    </recommendedName>
</protein>
<dbReference type="Pfam" id="PF01266">
    <property type="entry name" value="DAO"/>
    <property type="match status" value="1"/>
</dbReference>
<name>A0AA39CT28_9EURO</name>
<evidence type="ECO:0000256" key="2">
    <source>
        <dbReference type="ARBA" id="ARBA00010989"/>
    </source>
</evidence>
<dbReference type="AlphaFoldDB" id="A0AA39CT28"/>
<dbReference type="GO" id="GO:0004657">
    <property type="term" value="F:proline dehydrogenase activity"/>
    <property type="evidence" value="ECO:0007669"/>
    <property type="project" value="TreeGrafter"/>
</dbReference>
<dbReference type="GO" id="GO:0050031">
    <property type="term" value="F:L-pipecolate oxidase activity"/>
    <property type="evidence" value="ECO:0007669"/>
    <property type="project" value="TreeGrafter"/>
</dbReference>
<keyword evidence="3" id="KW-0285">Flavoprotein</keyword>
<comment type="caution">
    <text evidence="7">The sequence shown here is derived from an EMBL/GenBank/DDBJ whole genome shotgun (WGS) entry which is preliminary data.</text>
</comment>
<dbReference type="GO" id="GO:0008115">
    <property type="term" value="F:sarcosine oxidase activity"/>
    <property type="evidence" value="ECO:0007669"/>
    <property type="project" value="TreeGrafter"/>
</dbReference>
<evidence type="ECO:0000256" key="4">
    <source>
        <dbReference type="ARBA" id="ARBA00022827"/>
    </source>
</evidence>
<dbReference type="Gene3D" id="3.50.50.60">
    <property type="entry name" value="FAD/NAD(P)-binding domain"/>
    <property type="match status" value="1"/>
</dbReference>
<evidence type="ECO:0000256" key="5">
    <source>
        <dbReference type="ARBA" id="ARBA00023002"/>
    </source>
</evidence>
<dbReference type="Proteomes" id="UP001172681">
    <property type="component" value="Unassembled WGS sequence"/>
</dbReference>
<evidence type="ECO:0000313" key="8">
    <source>
        <dbReference type="Proteomes" id="UP001172681"/>
    </source>
</evidence>
<dbReference type="SUPFAM" id="SSF51905">
    <property type="entry name" value="FAD/NAD(P)-binding domain"/>
    <property type="match status" value="1"/>
</dbReference>
<keyword evidence="8" id="KW-1185">Reference proteome</keyword>
<dbReference type="GO" id="GO:0050660">
    <property type="term" value="F:flavin adenine dinucleotide binding"/>
    <property type="evidence" value="ECO:0007669"/>
    <property type="project" value="InterPro"/>
</dbReference>
<evidence type="ECO:0000313" key="7">
    <source>
        <dbReference type="EMBL" id="KAJ9622204.1"/>
    </source>
</evidence>
<evidence type="ECO:0000256" key="3">
    <source>
        <dbReference type="ARBA" id="ARBA00022630"/>
    </source>
</evidence>
<dbReference type="InterPro" id="IPR006076">
    <property type="entry name" value="FAD-dep_OxRdtase"/>
</dbReference>
<dbReference type="EMBL" id="JAPDRN010000109">
    <property type="protein sequence ID" value="KAJ9622204.1"/>
    <property type="molecule type" value="Genomic_DNA"/>
</dbReference>
<dbReference type="InterPro" id="IPR045170">
    <property type="entry name" value="MTOX"/>
</dbReference>
<keyword evidence="4" id="KW-0274">FAD</keyword>